<evidence type="ECO:0000256" key="6">
    <source>
        <dbReference type="SAM" id="Phobius"/>
    </source>
</evidence>
<evidence type="ECO:0000256" key="3">
    <source>
        <dbReference type="ARBA" id="ARBA00022692"/>
    </source>
</evidence>
<gene>
    <name evidence="8" type="ORF">KJ970_17620</name>
</gene>
<feature type="transmembrane region" description="Helical" evidence="6">
    <location>
        <begin position="132"/>
        <end position="150"/>
    </location>
</feature>
<feature type="transmembrane region" description="Helical" evidence="6">
    <location>
        <begin position="187"/>
        <end position="208"/>
    </location>
</feature>
<feature type="domain" description="EamA" evidence="7">
    <location>
        <begin position="13"/>
        <end position="143"/>
    </location>
</feature>
<dbReference type="Pfam" id="PF00892">
    <property type="entry name" value="EamA"/>
    <property type="match status" value="2"/>
</dbReference>
<organism evidence="8 9">
    <name type="scientific">Eiseniibacteriota bacterium</name>
    <dbReference type="NCBI Taxonomy" id="2212470"/>
    <lineage>
        <taxon>Bacteria</taxon>
        <taxon>Candidatus Eiseniibacteriota</taxon>
    </lineage>
</organism>
<name>A0A948W7L9_UNCEI</name>
<dbReference type="GO" id="GO:0016020">
    <property type="term" value="C:membrane"/>
    <property type="evidence" value="ECO:0007669"/>
    <property type="project" value="UniProtKB-SubCell"/>
</dbReference>
<feature type="transmembrane region" description="Helical" evidence="6">
    <location>
        <begin position="102"/>
        <end position="120"/>
    </location>
</feature>
<evidence type="ECO:0000256" key="1">
    <source>
        <dbReference type="ARBA" id="ARBA00004141"/>
    </source>
</evidence>
<dbReference type="Gene3D" id="1.10.3730.20">
    <property type="match status" value="1"/>
</dbReference>
<dbReference type="SUPFAM" id="SSF103481">
    <property type="entry name" value="Multidrug resistance efflux transporter EmrE"/>
    <property type="match status" value="2"/>
</dbReference>
<sequence>MTKSNIRMGWIIGVLLIQQTFGALTFPAAKIGLAAIEPFTFAFYRFMIASVILLTIVQFRRFDIPVTRTDLWRIAGLGILIILLNQTTYLVGQSMTTAGDGALLFATTPIWICVLARIYLKEKLTWRRSLGIGIAICGVVIIILRGAVGFGPEHLLGDLIIFESVLAWAAYSVLGKPLVMKYGAIRVTAYALTFGAISYLPFGLYRAITFDYTPVPMKAWIALLWVALGTSVISYLLWYWVLKQTEASRVAAYHNVQPIIAASAAYFILGEPLGIPFVIGGLIVLVGVLITELRPHRKGTIRALPE</sequence>
<dbReference type="Proteomes" id="UP000777784">
    <property type="component" value="Unassembled WGS sequence"/>
</dbReference>
<evidence type="ECO:0000313" key="8">
    <source>
        <dbReference type="EMBL" id="MBU2692739.1"/>
    </source>
</evidence>
<accession>A0A948W7L9</accession>
<evidence type="ECO:0000256" key="2">
    <source>
        <dbReference type="ARBA" id="ARBA00007362"/>
    </source>
</evidence>
<protein>
    <submittedName>
        <fullName evidence="8">DMT family transporter</fullName>
    </submittedName>
</protein>
<comment type="subcellular location">
    <subcellularLocation>
        <location evidence="1">Membrane</location>
        <topology evidence="1">Multi-pass membrane protein</topology>
    </subcellularLocation>
</comment>
<feature type="transmembrane region" description="Helical" evidence="6">
    <location>
        <begin position="156"/>
        <end position="175"/>
    </location>
</feature>
<keyword evidence="5 6" id="KW-0472">Membrane</keyword>
<proteinExistence type="inferred from homology"/>
<dbReference type="AlphaFoldDB" id="A0A948W7L9"/>
<keyword evidence="4 6" id="KW-1133">Transmembrane helix</keyword>
<dbReference type="PANTHER" id="PTHR32322:SF2">
    <property type="entry name" value="EAMA DOMAIN-CONTAINING PROTEIN"/>
    <property type="match status" value="1"/>
</dbReference>
<dbReference type="InterPro" id="IPR000620">
    <property type="entry name" value="EamA_dom"/>
</dbReference>
<feature type="transmembrane region" description="Helical" evidence="6">
    <location>
        <begin position="71"/>
        <end position="90"/>
    </location>
</feature>
<comment type="similarity">
    <text evidence="2">Belongs to the EamA transporter family.</text>
</comment>
<dbReference type="InterPro" id="IPR050638">
    <property type="entry name" value="AA-Vitamin_Transporters"/>
</dbReference>
<comment type="caution">
    <text evidence="8">The sequence shown here is derived from an EMBL/GenBank/DDBJ whole genome shotgun (WGS) entry which is preliminary data.</text>
</comment>
<evidence type="ECO:0000256" key="4">
    <source>
        <dbReference type="ARBA" id="ARBA00022989"/>
    </source>
</evidence>
<dbReference type="InterPro" id="IPR037185">
    <property type="entry name" value="EmrE-like"/>
</dbReference>
<dbReference type="PANTHER" id="PTHR32322">
    <property type="entry name" value="INNER MEMBRANE TRANSPORTER"/>
    <property type="match status" value="1"/>
</dbReference>
<evidence type="ECO:0000259" key="7">
    <source>
        <dbReference type="Pfam" id="PF00892"/>
    </source>
</evidence>
<dbReference type="EMBL" id="JAHJDP010000099">
    <property type="protein sequence ID" value="MBU2692739.1"/>
    <property type="molecule type" value="Genomic_DNA"/>
</dbReference>
<evidence type="ECO:0000313" key="9">
    <source>
        <dbReference type="Proteomes" id="UP000777784"/>
    </source>
</evidence>
<feature type="transmembrane region" description="Helical" evidence="6">
    <location>
        <begin position="275"/>
        <end position="293"/>
    </location>
</feature>
<feature type="transmembrane region" description="Helical" evidence="6">
    <location>
        <begin position="252"/>
        <end position="269"/>
    </location>
</feature>
<evidence type="ECO:0000256" key="5">
    <source>
        <dbReference type="ARBA" id="ARBA00023136"/>
    </source>
</evidence>
<feature type="transmembrane region" description="Helical" evidence="6">
    <location>
        <begin position="220"/>
        <end position="240"/>
    </location>
</feature>
<keyword evidence="3 6" id="KW-0812">Transmembrane</keyword>
<feature type="domain" description="EamA" evidence="7">
    <location>
        <begin position="156"/>
        <end position="291"/>
    </location>
</feature>
<feature type="transmembrane region" description="Helical" evidence="6">
    <location>
        <begin position="38"/>
        <end position="59"/>
    </location>
</feature>
<reference evidence="8" key="1">
    <citation type="submission" date="2021-05" db="EMBL/GenBank/DDBJ databases">
        <title>Energy efficiency and biological interactions define the core microbiome of deep oligotrophic groundwater.</title>
        <authorList>
            <person name="Mehrshad M."/>
            <person name="Lopez-Fernandez M."/>
            <person name="Bell E."/>
            <person name="Bernier-Latmani R."/>
            <person name="Bertilsson S."/>
            <person name="Dopson M."/>
        </authorList>
    </citation>
    <scope>NUCLEOTIDE SEQUENCE</scope>
    <source>
        <strain evidence="8">Modern_marine.mb.64</strain>
    </source>
</reference>